<evidence type="ECO:0000313" key="3">
    <source>
        <dbReference type="Proteomes" id="UP000027222"/>
    </source>
</evidence>
<feature type="transmembrane region" description="Helical" evidence="1">
    <location>
        <begin position="23"/>
        <end position="49"/>
    </location>
</feature>
<feature type="transmembrane region" description="Helical" evidence="1">
    <location>
        <begin position="99"/>
        <end position="115"/>
    </location>
</feature>
<feature type="transmembrane region" description="Helical" evidence="1">
    <location>
        <begin position="127"/>
        <end position="145"/>
    </location>
</feature>
<evidence type="ECO:0000313" key="2">
    <source>
        <dbReference type="EMBL" id="KDR79187.1"/>
    </source>
</evidence>
<dbReference type="Proteomes" id="UP000027222">
    <property type="component" value="Unassembled WGS sequence"/>
</dbReference>
<feature type="transmembrane region" description="Helical" evidence="1">
    <location>
        <begin position="201"/>
        <end position="221"/>
    </location>
</feature>
<reference evidence="3" key="1">
    <citation type="journal article" date="2014" name="Proc. Natl. Acad. Sci. U.S.A.">
        <title>Extensive sampling of basidiomycete genomes demonstrates inadequacy of the white-rot/brown-rot paradigm for wood decay fungi.</title>
        <authorList>
            <person name="Riley R."/>
            <person name="Salamov A.A."/>
            <person name="Brown D.W."/>
            <person name="Nagy L.G."/>
            <person name="Floudas D."/>
            <person name="Held B.W."/>
            <person name="Levasseur A."/>
            <person name="Lombard V."/>
            <person name="Morin E."/>
            <person name="Otillar R."/>
            <person name="Lindquist E.A."/>
            <person name="Sun H."/>
            <person name="LaButti K.M."/>
            <person name="Schmutz J."/>
            <person name="Jabbour D."/>
            <person name="Luo H."/>
            <person name="Baker S.E."/>
            <person name="Pisabarro A.G."/>
            <person name="Walton J.D."/>
            <person name="Blanchette R.A."/>
            <person name="Henrissat B."/>
            <person name="Martin F."/>
            <person name="Cullen D."/>
            <person name="Hibbett D.S."/>
            <person name="Grigoriev I.V."/>
        </authorList>
    </citation>
    <scope>NUCLEOTIDE SEQUENCE [LARGE SCALE GENOMIC DNA]</scope>
    <source>
        <strain evidence="3">CBS 339.88</strain>
    </source>
</reference>
<dbReference type="EMBL" id="KL142373">
    <property type="protein sequence ID" value="KDR79187.1"/>
    <property type="molecule type" value="Genomic_DNA"/>
</dbReference>
<dbReference type="AlphaFoldDB" id="A0A067T9Y9"/>
<organism evidence="2 3">
    <name type="scientific">Galerina marginata (strain CBS 339.88)</name>
    <dbReference type="NCBI Taxonomy" id="685588"/>
    <lineage>
        <taxon>Eukaryota</taxon>
        <taxon>Fungi</taxon>
        <taxon>Dikarya</taxon>
        <taxon>Basidiomycota</taxon>
        <taxon>Agaricomycotina</taxon>
        <taxon>Agaricomycetes</taxon>
        <taxon>Agaricomycetidae</taxon>
        <taxon>Agaricales</taxon>
        <taxon>Agaricineae</taxon>
        <taxon>Strophariaceae</taxon>
        <taxon>Galerina</taxon>
    </lineage>
</organism>
<sequence>MDVDPSLPSQAGPDALPTSLPPYIGAVMFETFLYGLYAVLFTICTYVLLHRNKTLHWVLLVSAIMMFSLATTDIAYTYYILFGKLFKGGLTFTDLRPKYWFYVTNNAIADSLLLYRCFVVWEFKKRVAILPVLILLGVTGCGYVLEGSSSKFFDKSYIYLVMTFGLNVTLTGLTAGRIWWLKRKAHLILNNGLLQRYNATITILIESGFLYSVYIILDLALRNTNIVNTILDAGLIQVVGIMPTLIIVQVGLERAVHDIEAQDTTVQQQEASKRASTKSYPENVHRMSYPEKMHCARARESQTHWHFASSETFVVQYEADTEPRAI</sequence>
<keyword evidence="1" id="KW-1133">Transmembrane helix</keyword>
<feature type="transmembrane region" description="Helical" evidence="1">
    <location>
        <begin position="157"/>
        <end position="180"/>
    </location>
</feature>
<keyword evidence="1" id="KW-0472">Membrane</keyword>
<accession>A0A067T9Y9</accession>
<gene>
    <name evidence="2" type="ORF">GALMADRAFT_223428</name>
</gene>
<feature type="transmembrane region" description="Helical" evidence="1">
    <location>
        <begin position="233"/>
        <end position="252"/>
    </location>
</feature>
<keyword evidence="1" id="KW-0812">Transmembrane</keyword>
<protein>
    <submittedName>
        <fullName evidence="2">Uncharacterized protein</fullName>
    </submittedName>
</protein>
<evidence type="ECO:0000256" key="1">
    <source>
        <dbReference type="SAM" id="Phobius"/>
    </source>
</evidence>
<dbReference type="HOGENOM" id="CLU_044614_2_2_1"/>
<feature type="transmembrane region" description="Helical" evidence="1">
    <location>
        <begin position="56"/>
        <end position="79"/>
    </location>
</feature>
<keyword evidence="3" id="KW-1185">Reference proteome</keyword>
<dbReference type="STRING" id="685588.A0A067T9Y9"/>
<proteinExistence type="predicted"/>
<name>A0A067T9Y9_GALM3</name>
<dbReference type="OrthoDB" id="3226582at2759"/>